<dbReference type="SUPFAM" id="SSF81345">
    <property type="entry name" value="ABC transporter involved in vitamin B12 uptake, BtuC"/>
    <property type="match status" value="1"/>
</dbReference>
<gene>
    <name evidence="8" type="ORF">A3G90_01730</name>
</gene>
<evidence type="ECO:0000256" key="3">
    <source>
        <dbReference type="ARBA" id="ARBA00022692"/>
    </source>
</evidence>
<feature type="transmembrane region" description="Helical" evidence="7">
    <location>
        <begin position="197"/>
        <end position="216"/>
    </location>
</feature>
<feature type="transmembrane region" description="Helical" evidence="7">
    <location>
        <begin position="223"/>
        <end position="245"/>
    </location>
</feature>
<dbReference type="AlphaFoldDB" id="A0A1F6FG00"/>
<dbReference type="Pfam" id="PF00950">
    <property type="entry name" value="ABC-3"/>
    <property type="match status" value="1"/>
</dbReference>
<feature type="transmembrane region" description="Helical" evidence="7">
    <location>
        <begin position="137"/>
        <end position="161"/>
    </location>
</feature>
<name>A0A1F6FG00_9BACT</name>
<dbReference type="GO" id="GO:0043190">
    <property type="term" value="C:ATP-binding cassette (ABC) transporter complex"/>
    <property type="evidence" value="ECO:0007669"/>
    <property type="project" value="InterPro"/>
</dbReference>
<evidence type="ECO:0000313" key="8">
    <source>
        <dbReference type="EMBL" id="OGG84784.1"/>
    </source>
</evidence>
<evidence type="ECO:0008006" key="10">
    <source>
        <dbReference type="Google" id="ProtNLM"/>
    </source>
</evidence>
<evidence type="ECO:0000256" key="2">
    <source>
        <dbReference type="ARBA" id="ARBA00008034"/>
    </source>
</evidence>
<comment type="subcellular location">
    <subcellularLocation>
        <location evidence="6">Cell membrane</location>
        <topology evidence="6">Multi-pass membrane protein</topology>
    </subcellularLocation>
    <subcellularLocation>
        <location evidence="1">Membrane</location>
        <topology evidence="1">Multi-pass membrane protein</topology>
    </subcellularLocation>
</comment>
<feature type="transmembrane region" description="Helical" evidence="7">
    <location>
        <begin position="59"/>
        <end position="84"/>
    </location>
</feature>
<feature type="transmembrane region" description="Helical" evidence="7">
    <location>
        <begin position="96"/>
        <end position="117"/>
    </location>
</feature>
<dbReference type="PANTHER" id="PTHR30477:SF13">
    <property type="entry name" value="IRON TRANSPORT SYSTEM MEMBRANE PROTEIN HI_0360-RELATED"/>
    <property type="match status" value="1"/>
</dbReference>
<feature type="transmembrane region" description="Helical" evidence="7">
    <location>
        <begin position="251"/>
        <end position="271"/>
    </location>
</feature>
<proteinExistence type="inferred from homology"/>
<feature type="transmembrane region" description="Helical" evidence="7">
    <location>
        <begin position="173"/>
        <end position="191"/>
    </location>
</feature>
<evidence type="ECO:0000256" key="6">
    <source>
        <dbReference type="RuleBase" id="RU003943"/>
    </source>
</evidence>
<comment type="similarity">
    <text evidence="2 6">Belongs to the ABC-3 integral membrane protein family.</text>
</comment>
<keyword evidence="3 6" id="KW-0812">Transmembrane</keyword>
<organism evidence="8 9">
    <name type="scientific">Candidatus Kaiserbacteria bacterium RIFCSPLOWO2_12_FULL_45_26</name>
    <dbReference type="NCBI Taxonomy" id="1798525"/>
    <lineage>
        <taxon>Bacteria</taxon>
        <taxon>Candidatus Kaiseribacteriota</taxon>
    </lineage>
</organism>
<sequence length="283" mass="30759">MDILNFILEPLQYAFMFKAVVVSTVVGVACAILSCFLVLKGWSLLGDAISHAVLPGVVLAYMLGIPFGLGAFVFAMLAVILIGYIKNNTKIKEDAVMGIVFTTLFALGLMLISKIISSVDLTHVLFGEVLGISDNDAWYTFIILALVSVVVLMFRRTFLLFCFDPTHAQSLGLPVRFIHYAFLALLAVTITGSIQTVGIILVIAMLITPGSTAFLLTKRFSSMLQIAIGISILSSLIGAYSSYYFNIATGGTIVFVQGCIFLTVFTYQTIATNHKNRRQLKLG</sequence>
<comment type="caution">
    <text evidence="8">The sequence shown here is derived from an EMBL/GenBank/DDBJ whole genome shotgun (WGS) entry which is preliminary data.</text>
</comment>
<accession>A0A1F6FG00</accession>
<protein>
    <recommendedName>
        <fullName evidence="10">Iron ABC transporter permease</fullName>
    </recommendedName>
</protein>
<keyword evidence="6" id="KW-0813">Transport</keyword>
<evidence type="ECO:0000256" key="5">
    <source>
        <dbReference type="ARBA" id="ARBA00023136"/>
    </source>
</evidence>
<evidence type="ECO:0000313" key="9">
    <source>
        <dbReference type="Proteomes" id="UP000177325"/>
    </source>
</evidence>
<dbReference type="CDD" id="cd06550">
    <property type="entry name" value="TM_ABC_iron-siderophores_like"/>
    <property type="match status" value="1"/>
</dbReference>
<dbReference type="STRING" id="1798525.A3G90_01730"/>
<reference evidence="8 9" key="1">
    <citation type="journal article" date="2016" name="Nat. Commun.">
        <title>Thousands of microbial genomes shed light on interconnected biogeochemical processes in an aquifer system.</title>
        <authorList>
            <person name="Anantharaman K."/>
            <person name="Brown C.T."/>
            <person name="Hug L.A."/>
            <person name="Sharon I."/>
            <person name="Castelle C.J."/>
            <person name="Probst A.J."/>
            <person name="Thomas B.C."/>
            <person name="Singh A."/>
            <person name="Wilkins M.J."/>
            <person name="Karaoz U."/>
            <person name="Brodie E.L."/>
            <person name="Williams K.H."/>
            <person name="Hubbard S.S."/>
            <person name="Banfield J.F."/>
        </authorList>
    </citation>
    <scope>NUCLEOTIDE SEQUENCE [LARGE SCALE GENOMIC DNA]</scope>
</reference>
<dbReference type="PANTHER" id="PTHR30477">
    <property type="entry name" value="ABC-TRANSPORTER METAL-BINDING PROTEIN"/>
    <property type="match status" value="1"/>
</dbReference>
<dbReference type="Proteomes" id="UP000177325">
    <property type="component" value="Unassembled WGS sequence"/>
</dbReference>
<dbReference type="Gene3D" id="1.10.3470.10">
    <property type="entry name" value="ABC transporter involved in vitamin B12 uptake, BtuC"/>
    <property type="match status" value="1"/>
</dbReference>
<dbReference type="EMBL" id="MFMM01000001">
    <property type="protein sequence ID" value="OGG84784.1"/>
    <property type="molecule type" value="Genomic_DNA"/>
</dbReference>
<feature type="transmembrane region" description="Helical" evidence="7">
    <location>
        <begin position="20"/>
        <end position="39"/>
    </location>
</feature>
<keyword evidence="4 7" id="KW-1133">Transmembrane helix</keyword>
<evidence type="ECO:0000256" key="1">
    <source>
        <dbReference type="ARBA" id="ARBA00004141"/>
    </source>
</evidence>
<dbReference type="InterPro" id="IPR037294">
    <property type="entry name" value="ABC_BtuC-like"/>
</dbReference>
<dbReference type="FunFam" id="1.10.3470.10:FF:000003">
    <property type="entry name" value="Iron ABC transporter permease SitD"/>
    <property type="match status" value="1"/>
</dbReference>
<evidence type="ECO:0000256" key="7">
    <source>
        <dbReference type="SAM" id="Phobius"/>
    </source>
</evidence>
<dbReference type="GO" id="GO:0010043">
    <property type="term" value="P:response to zinc ion"/>
    <property type="evidence" value="ECO:0007669"/>
    <property type="project" value="TreeGrafter"/>
</dbReference>
<dbReference type="GO" id="GO:0055085">
    <property type="term" value="P:transmembrane transport"/>
    <property type="evidence" value="ECO:0007669"/>
    <property type="project" value="InterPro"/>
</dbReference>
<keyword evidence="5 7" id="KW-0472">Membrane</keyword>
<dbReference type="InterPro" id="IPR001626">
    <property type="entry name" value="ABC_TroCD"/>
</dbReference>
<dbReference type="GO" id="GO:0071281">
    <property type="term" value="P:cellular response to iron ion"/>
    <property type="evidence" value="ECO:0007669"/>
    <property type="project" value="UniProtKB-ARBA"/>
</dbReference>
<evidence type="ECO:0000256" key="4">
    <source>
        <dbReference type="ARBA" id="ARBA00022989"/>
    </source>
</evidence>